<keyword evidence="2" id="KW-1185">Reference proteome</keyword>
<gene>
    <name evidence="1" type="ORF">CSR02_02630</name>
</gene>
<name>A0A2G4RF90_9PROT</name>
<protein>
    <submittedName>
        <fullName evidence="1">Uncharacterized protein</fullName>
    </submittedName>
</protein>
<dbReference type="Proteomes" id="UP000228751">
    <property type="component" value="Unassembled WGS sequence"/>
</dbReference>
<proteinExistence type="predicted"/>
<organism evidence="1 2">
    <name type="scientific">Acetobacter pomorum</name>
    <dbReference type="NCBI Taxonomy" id="65959"/>
    <lineage>
        <taxon>Bacteria</taxon>
        <taxon>Pseudomonadati</taxon>
        <taxon>Pseudomonadota</taxon>
        <taxon>Alphaproteobacteria</taxon>
        <taxon>Acetobacterales</taxon>
        <taxon>Acetobacteraceae</taxon>
        <taxon>Acetobacter</taxon>
    </lineage>
</organism>
<comment type="caution">
    <text evidence="1">The sequence shown here is derived from an EMBL/GenBank/DDBJ whole genome shotgun (WGS) entry which is preliminary data.</text>
</comment>
<evidence type="ECO:0000313" key="2">
    <source>
        <dbReference type="Proteomes" id="UP000228751"/>
    </source>
</evidence>
<sequence>MSIFLEKSGWDIPDGTQVPIDIVFEKHGLINFMGYGKGDAIIIIPNEEQKIKFLIRSTFSKNFILHFIKGNEGVWFVTGKYMKEAMKNMSTCLDYIHQLSQPPTQPY</sequence>
<reference evidence="1 2" key="1">
    <citation type="submission" date="2017-10" db="EMBL/GenBank/DDBJ databases">
        <title>Genomic analysis of the genus Acetobacter.</title>
        <authorList>
            <person name="Kim K.H."/>
            <person name="Chun B.H."/>
            <person name="Son A.R."/>
            <person name="Jeon C.O."/>
        </authorList>
    </citation>
    <scope>NUCLEOTIDE SEQUENCE [LARGE SCALE GENOMIC DNA]</scope>
    <source>
        <strain evidence="1 2">LHT 2458</strain>
    </source>
</reference>
<dbReference type="AlphaFoldDB" id="A0A2G4RF90"/>
<dbReference type="EMBL" id="PEBQ01000030">
    <property type="protein sequence ID" value="PHY95160.1"/>
    <property type="molecule type" value="Genomic_DNA"/>
</dbReference>
<evidence type="ECO:0000313" key="1">
    <source>
        <dbReference type="EMBL" id="PHY95160.1"/>
    </source>
</evidence>
<accession>A0A2G4RF90</accession>